<evidence type="ECO:0000256" key="2">
    <source>
        <dbReference type="ARBA" id="ARBA00023000"/>
    </source>
</evidence>
<dbReference type="GO" id="GO:0016539">
    <property type="term" value="P:intein-mediated protein splicing"/>
    <property type="evidence" value="ECO:0007669"/>
    <property type="project" value="InterPro"/>
</dbReference>
<accession>A0A6M3ID59</accession>
<dbReference type="Gene3D" id="3.40.50.300">
    <property type="entry name" value="P-loop containing nucleotide triphosphate hydrolases"/>
    <property type="match status" value="1"/>
</dbReference>
<evidence type="ECO:0000259" key="3">
    <source>
        <dbReference type="PROSITE" id="PS50819"/>
    </source>
</evidence>
<keyword evidence="4" id="KW-0540">Nuclease</keyword>
<keyword evidence="4" id="KW-0378">Hydrolase</keyword>
<keyword evidence="1" id="KW-0068">Autocatalytic cleavage</keyword>
<dbReference type="InterPro" id="IPR036844">
    <property type="entry name" value="Hint_dom_sf"/>
</dbReference>
<proteinExistence type="predicted"/>
<organism evidence="4">
    <name type="scientific">viral metagenome</name>
    <dbReference type="NCBI Taxonomy" id="1070528"/>
    <lineage>
        <taxon>unclassified sequences</taxon>
        <taxon>metagenomes</taxon>
        <taxon>organismal metagenomes</taxon>
    </lineage>
</organism>
<evidence type="ECO:0000256" key="1">
    <source>
        <dbReference type="ARBA" id="ARBA00022813"/>
    </source>
</evidence>
<dbReference type="InterPro" id="IPR006142">
    <property type="entry name" value="INTEIN"/>
</dbReference>
<evidence type="ECO:0000313" key="4">
    <source>
        <dbReference type="EMBL" id="QJA55370.1"/>
    </source>
</evidence>
<keyword evidence="2" id="KW-0651">Protein splicing</keyword>
<sequence length="769" mass="89723">MEFGYYLPMAIFNTYGIKRTRWTVVRNTYCYDDQTEILTERGWQFFKDLRVEDKVATLQNGRYLRFETPFECQSFDFDGEMIGVRNEGVDLLTTPNHRYYVSNRRTRKKVWGEYELTPAEDIYGKYLYRMKRDAEWVGVKPKQTIDFFEFLGFWYAEGYAGIYQRKGGGLHYRIILTQDRNNKYPLDLFKRAGIKYTIFERKDGDCNNYVLSIKSRKIKKLVEELSKYGKATTKWIPDYIKNAPPEYLRSFLYGYFRGDGSCRTRGEHKSTHLYTSSKRLADDLQEIALRAGHVANINSSNYIPKEGSNSFKPTGPSYTITLITEKKYNPVTRNTWRKEKYKGKVYCCSVSSRVIYVRRNGKAVWCGNSELWDTVKQPMFEDWIPWGTSNEKHDTYIFGYPNGVVVEFWFRACDRPDHAKKFKSLLTTGVWIEEASEVDPDVKRTLKGRIGRYPKLKKGEDFPLEFWLETSNPMEVEHEMFSMYKWIVEPPGVVPSKPPLADHEGFWQPPYENQSNLRPGYYDKLKERYRDSPEFYDMYVLGKPGSMVKGKLVYYDFTRDKHVAKETLPWHKGRLYRGWDNTGNHPACVVLQLVSPNKIHILKEFHHDRMGILDFTQWVVIECNQLFEGATYTDYADPAGENKVASPVGGLTSNAEMMRDFGVNVIPSDQNWEARRESVQKQIGIEGGLLVDPSCARTINGFISGYSYAQIGTTGTYKDRPMKNRYSDVHDSIQYALVKIFRSESGRANALKMARQQREHFKRLTIPGI</sequence>
<dbReference type="PROSITE" id="PS50819">
    <property type="entry name" value="INTEIN_ENDONUCLEASE"/>
    <property type="match status" value="1"/>
</dbReference>
<dbReference type="Gene3D" id="3.30.420.280">
    <property type="match status" value="1"/>
</dbReference>
<dbReference type="PRINTS" id="PR00379">
    <property type="entry name" value="INTEIN"/>
</dbReference>
<dbReference type="GO" id="GO:0004519">
    <property type="term" value="F:endonuclease activity"/>
    <property type="evidence" value="ECO:0007669"/>
    <property type="project" value="UniProtKB-KW"/>
</dbReference>
<dbReference type="InterPro" id="IPR027417">
    <property type="entry name" value="P-loop_NTPase"/>
</dbReference>
<feature type="domain" description="DOD-type homing endonuclease" evidence="3">
    <location>
        <begin position="150"/>
        <end position="293"/>
    </location>
</feature>
<dbReference type="PROSITE" id="PS50817">
    <property type="entry name" value="INTEIN_N_TER"/>
    <property type="match status" value="1"/>
</dbReference>
<keyword evidence="4" id="KW-0255">Endonuclease</keyword>
<dbReference type="AlphaFoldDB" id="A0A6M3ID59"/>
<dbReference type="InterPro" id="IPR027434">
    <property type="entry name" value="Homing_endonucl"/>
</dbReference>
<dbReference type="Gene3D" id="3.10.28.10">
    <property type="entry name" value="Homing endonucleases"/>
    <property type="match status" value="1"/>
</dbReference>
<dbReference type="InterPro" id="IPR004042">
    <property type="entry name" value="Intein_endonuc_central"/>
</dbReference>
<dbReference type="Pfam" id="PF14528">
    <property type="entry name" value="LAGLIDADG_3"/>
    <property type="match status" value="1"/>
</dbReference>
<dbReference type="InterPro" id="IPR004860">
    <property type="entry name" value="LAGLIDADG_dom"/>
</dbReference>
<dbReference type="EMBL" id="MT141154">
    <property type="protein sequence ID" value="QJA55370.1"/>
    <property type="molecule type" value="Genomic_DNA"/>
</dbReference>
<protein>
    <submittedName>
        <fullName evidence="4">Putative homing endonuclease</fullName>
    </submittedName>
</protein>
<reference evidence="4" key="1">
    <citation type="submission" date="2020-03" db="EMBL/GenBank/DDBJ databases">
        <title>The deep terrestrial virosphere.</title>
        <authorList>
            <person name="Holmfeldt K."/>
            <person name="Nilsson E."/>
            <person name="Simone D."/>
            <person name="Lopez-Fernandez M."/>
            <person name="Wu X."/>
            <person name="de Brujin I."/>
            <person name="Lundin D."/>
            <person name="Andersson A."/>
            <person name="Bertilsson S."/>
            <person name="Dopson M."/>
        </authorList>
    </citation>
    <scope>NUCLEOTIDE SEQUENCE</scope>
    <source>
        <strain evidence="4">MM415B02060</strain>
    </source>
</reference>
<dbReference type="SUPFAM" id="SSF51294">
    <property type="entry name" value="Hedgehog/intein (Hint) domain"/>
    <property type="match status" value="1"/>
</dbReference>
<name>A0A6M3ID59_9ZZZZ</name>
<dbReference type="SUPFAM" id="SSF55608">
    <property type="entry name" value="Homing endonucleases"/>
    <property type="match status" value="1"/>
</dbReference>
<gene>
    <name evidence="4" type="ORF">MM415B02060_0009</name>
</gene>
<dbReference type="InterPro" id="IPR006141">
    <property type="entry name" value="Intein_N"/>
</dbReference>